<sequence length="424" mass="45621">MAVSLSFYRYASFGLFTVCNAVICCVSVWNLVLAQQIGWDRAQFCRPNNAIPLTKYCNSALVDAYLIALSALGIVYIFPILCIDLLRKNAIVSRVWFEAVWVGLFWIAQLAGAAASTAILPNMLCNFAADLLIPGSCSTTKAILAFTWLNTVNLLAYFLLLMVSAILHMKDDSTVWGAHTRMYPWYRVREPLHSAQPSPVRTTWSKAPLPSAAPKIRLTSDFGDRMVQKSGAPKTADLRSAVMKSAAMKSSAFRSSRYENEKENAMLSAVPNSALPQSASKSANKSAKILQSAWISATVTPASPPSDDSYGSSSPGSGSDRSDLTSTPTTLPASAMYVPFSSTIKPSPLGTAPPRSSSLATFNAANGQPPMSAVLTPSRKGSLRSAVPSPQPPAAMTTGPRKSKRKSTRPPPLDMSRLHSTYAR</sequence>
<feature type="compositionally biased region" description="Polar residues" evidence="1">
    <location>
        <begin position="354"/>
        <end position="366"/>
    </location>
</feature>
<evidence type="ECO:0000313" key="4">
    <source>
        <dbReference type="Proteomes" id="UP000256964"/>
    </source>
</evidence>
<feature type="compositionally biased region" description="Low complexity" evidence="1">
    <location>
        <begin position="305"/>
        <end position="319"/>
    </location>
</feature>
<feature type="region of interest" description="Disordered" evidence="1">
    <location>
        <begin position="346"/>
        <end position="424"/>
    </location>
</feature>
<accession>A0A371DVN8</accession>
<keyword evidence="2" id="KW-1133">Transmembrane helix</keyword>
<keyword evidence="2" id="KW-0472">Membrane</keyword>
<evidence type="ECO:0000256" key="1">
    <source>
        <dbReference type="SAM" id="MobiDB-lite"/>
    </source>
</evidence>
<dbReference type="OrthoDB" id="3269357at2759"/>
<evidence type="ECO:0000256" key="2">
    <source>
        <dbReference type="SAM" id="Phobius"/>
    </source>
</evidence>
<feature type="transmembrane region" description="Helical" evidence="2">
    <location>
        <begin position="95"/>
        <end position="123"/>
    </location>
</feature>
<protein>
    <submittedName>
        <fullName evidence="3">Uncharacterized protein</fullName>
    </submittedName>
</protein>
<dbReference type="AlphaFoldDB" id="A0A371DVN8"/>
<proteinExistence type="predicted"/>
<gene>
    <name evidence="3" type="ORF">OH76DRAFT_1414137</name>
</gene>
<keyword evidence="2" id="KW-0812">Transmembrane</keyword>
<reference evidence="3 4" key="1">
    <citation type="journal article" date="2018" name="Biotechnol. Biofuels">
        <title>Integrative visual omics of the white-rot fungus Polyporus brumalis exposes the biotechnological potential of its oxidative enzymes for delignifying raw plant biomass.</title>
        <authorList>
            <person name="Miyauchi S."/>
            <person name="Rancon A."/>
            <person name="Drula E."/>
            <person name="Hage H."/>
            <person name="Chaduli D."/>
            <person name="Favel A."/>
            <person name="Grisel S."/>
            <person name="Henrissat B."/>
            <person name="Herpoel-Gimbert I."/>
            <person name="Ruiz-Duenas F.J."/>
            <person name="Chevret D."/>
            <person name="Hainaut M."/>
            <person name="Lin J."/>
            <person name="Wang M."/>
            <person name="Pangilinan J."/>
            <person name="Lipzen A."/>
            <person name="Lesage-Meessen L."/>
            <person name="Navarro D."/>
            <person name="Riley R."/>
            <person name="Grigoriev I.V."/>
            <person name="Zhou S."/>
            <person name="Raouche S."/>
            <person name="Rosso M.N."/>
        </authorList>
    </citation>
    <scope>NUCLEOTIDE SEQUENCE [LARGE SCALE GENOMIC DNA]</scope>
    <source>
        <strain evidence="3 4">BRFM 1820</strain>
    </source>
</reference>
<dbReference type="Proteomes" id="UP000256964">
    <property type="component" value="Unassembled WGS sequence"/>
</dbReference>
<feature type="transmembrane region" description="Helical" evidence="2">
    <location>
        <begin position="143"/>
        <end position="167"/>
    </location>
</feature>
<dbReference type="EMBL" id="KZ857380">
    <property type="protein sequence ID" value="RDX56607.1"/>
    <property type="molecule type" value="Genomic_DNA"/>
</dbReference>
<organism evidence="3 4">
    <name type="scientific">Lentinus brumalis</name>
    <dbReference type="NCBI Taxonomy" id="2498619"/>
    <lineage>
        <taxon>Eukaryota</taxon>
        <taxon>Fungi</taxon>
        <taxon>Dikarya</taxon>
        <taxon>Basidiomycota</taxon>
        <taxon>Agaricomycotina</taxon>
        <taxon>Agaricomycetes</taxon>
        <taxon>Polyporales</taxon>
        <taxon>Polyporaceae</taxon>
        <taxon>Lentinus</taxon>
    </lineage>
</organism>
<evidence type="ECO:0000313" key="3">
    <source>
        <dbReference type="EMBL" id="RDX56607.1"/>
    </source>
</evidence>
<feature type="transmembrane region" description="Helical" evidence="2">
    <location>
        <begin position="7"/>
        <end position="29"/>
    </location>
</feature>
<feature type="transmembrane region" description="Helical" evidence="2">
    <location>
        <begin position="64"/>
        <end position="83"/>
    </location>
</feature>
<keyword evidence="4" id="KW-1185">Reference proteome</keyword>
<feature type="region of interest" description="Disordered" evidence="1">
    <location>
        <begin position="300"/>
        <end position="330"/>
    </location>
</feature>
<dbReference type="STRING" id="139420.A0A371DVN8"/>
<name>A0A371DVN8_9APHY</name>